<dbReference type="KEGG" id="sro:Sros_8272"/>
<keyword evidence="3" id="KW-1185">Reference proteome</keyword>
<evidence type="ECO:0000313" key="2">
    <source>
        <dbReference type="EMBL" id="ACZ90920.1"/>
    </source>
</evidence>
<sequence length="37" mass="4079">MIGRSEVAGERNTLTRFDEPSRSHEPARPLGPPSEDS</sequence>
<evidence type="ECO:0000256" key="1">
    <source>
        <dbReference type="SAM" id="MobiDB-lite"/>
    </source>
</evidence>
<dbReference type="EMBL" id="CP001814">
    <property type="protein sequence ID" value="ACZ90920.1"/>
    <property type="molecule type" value="Genomic_DNA"/>
</dbReference>
<protein>
    <submittedName>
        <fullName evidence="2">Uncharacterized protein</fullName>
    </submittedName>
</protein>
<dbReference type="AlphaFoldDB" id="D2AYY3"/>
<dbReference type="Proteomes" id="UP000002029">
    <property type="component" value="Chromosome"/>
</dbReference>
<name>D2AYY3_STRRD</name>
<accession>D2AYY3</accession>
<dbReference type="STRING" id="479432.Sros_8272"/>
<evidence type="ECO:0000313" key="3">
    <source>
        <dbReference type="Proteomes" id="UP000002029"/>
    </source>
</evidence>
<feature type="compositionally biased region" description="Basic and acidic residues" evidence="1">
    <location>
        <begin position="16"/>
        <end position="27"/>
    </location>
</feature>
<dbReference type="HOGENOM" id="CLU_3349319_0_0_11"/>
<reference evidence="2 3" key="1">
    <citation type="journal article" date="2010" name="Stand. Genomic Sci.">
        <title>Complete genome sequence of Streptosporangium roseum type strain (NI 9100).</title>
        <authorList>
            <person name="Nolan M."/>
            <person name="Sikorski J."/>
            <person name="Jando M."/>
            <person name="Lucas S."/>
            <person name="Lapidus A."/>
            <person name="Glavina Del Rio T."/>
            <person name="Chen F."/>
            <person name="Tice H."/>
            <person name="Pitluck S."/>
            <person name="Cheng J.F."/>
            <person name="Chertkov O."/>
            <person name="Sims D."/>
            <person name="Meincke L."/>
            <person name="Brettin T."/>
            <person name="Han C."/>
            <person name="Detter J.C."/>
            <person name="Bruce D."/>
            <person name="Goodwin L."/>
            <person name="Land M."/>
            <person name="Hauser L."/>
            <person name="Chang Y.J."/>
            <person name="Jeffries C.D."/>
            <person name="Ivanova N."/>
            <person name="Mavromatis K."/>
            <person name="Mikhailova N."/>
            <person name="Chen A."/>
            <person name="Palaniappan K."/>
            <person name="Chain P."/>
            <person name="Rohde M."/>
            <person name="Goker M."/>
            <person name="Bristow J."/>
            <person name="Eisen J.A."/>
            <person name="Markowitz V."/>
            <person name="Hugenholtz P."/>
            <person name="Kyrpides N.C."/>
            <person name="Klenk H.P."/>
        </authorList>
    </citation>
    <scope>NUCLEOTIDE SEQUENCE [LARGE SCALE GENOMIC DNA]</scope>
    <source>
        <strain evidence="3">ATCC 12428 / DSM 43021 / JCM 3005 / NI 9100</strain>
    </source>
</reference>
<feature type="region of interest" description="Disordered" evidence="1">
    <location>
        <begin position="1"/>
        <end position="37"/>
    </location>
</feature>
<proteinExistence type="predicted"/>
<gene>
    <name evidence="2" type="ordered locus">Sros_8272</name>
</gene>
<organism evidence="2 3">
    <name type="scientific">Streptosporangium roseum (strain ATCC 12428 / DSM 43021 / JCM 3005 / KCTC 9067 / NCIMB 10171 / NRRL 2505 / NI 9100)</name>
    <dbReference type="NCBI Taxonomy" id="479432"/>
    <lineage>
        <taxon>Bacteria</taxon>
        <taxon>Bacillati</taxon>
        <taxon>Actinomycetota</taxon>
        <taxon>Actinomycetes</taxon>
        <taxon>Streptosporangiales</taxon>
        <taxon>Streptosporangiaceae</taxon>
        <taxon>Streptosporangium</taxon>
    </lineage>
</organism>